<gene>
    <name evidence="1" type="ORF">M422DRAFT_267365</name>
</gene>
<accession>A0A0C9V0V4</accession>
<sequence>MSLASQSRPANLPSAVGIILFGRLWILLRQCATIVPGVRIPAWSRMQLRNRLRSTLSFIQQICTSSLHAVITSRIWTRRMLVVWDLFASYDWFEGGMDDVASLCNNGSAVVGCRQWTCGVNQLGCTLVHSGRLDLDVVVAVDNFISRVQFRTM</sequence>
<keyword evidence="2" id="KW-1185">Reference proteome</keyword>
<organism evidence="1 2">
    <name type="scientific">Sphaerobolus stellatus (strain SS14)</name>
    <dbReference type="NCBI Taxonomy" id="990650"/>
    <lineage>
        <taxon>Eukaryota</taxon>
        <taxon>Fungi</taxon>
        <taxon>Dikarya</taxon>
        <taxon>Basidiomycota</taxon>
        <taxon>Agaricomycotina</taxon>
        <taxon>Agaricomycetes</taxon>
        <taxon>Phallomycetidae</taxon>
        <taxon>Geastrales</taxon>
        <taxon>Sphaerobolaceae</taxon>
        <taxon>Sphaerobolus</taxon>
    </lineage>
</organism>
<name>A0A0C9V0V4_SPHS4</name>
<dbReference type="EMBL" id="KN837249">
    <property type="protein sequence ID" value="KIJ31045.1"/>
    <property type="molecule type" value="Genomic_DNA"/>
</dbReference>
<evidence type="ECO:0000313" key="2">
    <source>
        <dbReference type="Proteomes" id="UP000054279"/>
    </source>
</evidence>
<dbReference type="Proteomes" id="UP000054279">
    <property type="component" value="Unassembled WGS sequence"/>
</dbReference>
<evidence type="ECO:0000313" key="1">
    <source>
        <dbReference type="EMBL" id="KIJ31045.1"/>
    </source>
</evidence>
<reference evidence="1 2" key="1">
    <citation type="submission" date="2014-06" db="EMBL/GenBank/DDBJ databases">
        <title>Evolutionary Origins and Diversification of the Mycorrhizal Mutualists.</title>
        <authorList>
            <consortium name="DOE Joint Genome Institute"/>
            <consortium name="Mycorrhizal Genomics Consortium"/>
            <person name="Kohler A."/>
            <person name="Kuo A."/>
            <person name="Nagy L.G."/>
            <person name="Floudas D."/>
            <person name="Copeland A."/>
            <person name="Barry K.W."/>
            <person name="Cichocki N."/>
            <person name="Veneault-Fourrey C."/>
            <person name="LaButti K."/>
            <person name="Lindquist E.A."/>
            <person name="Lipzen A."/>
            <person name="Lundell T."/>
            <person name="Morin E."/>
            <person name="Murat C."/>
            <person name="Riley R."/>
            <person name="Ohm R."/>
            <person name="Sun H."/>
            <person name="Tunlid A."/>
            <person name="Henrissat B."/>
            <person name="Grigoriev I.V."/>
            <person name="Hibbett D.S."/>
            <person name="Martin F."/>
        </authorList>
    </citation>
    <scope>NUCLEOTIDE SEQUENCE [LARGE SCALE GENOMIC DNA]</scope>
    <source>
        <strain evidence="1 2">SS14</strain>
    </source>
</reference>
<proteinExistence type="predicted"/>
<dbReference type="HOGENOM" id="CLU_1714452_0_0_1"/>
<dbReference type="AlphaFoldDB" id="A0A0C9V0V4"/>
<protein>
    <submittedName>
        <fullName evidence="1">Uncharacterized protein</fullName>
    </submittedName>
</protein>